<dbReference type="InterPro" id="IPR035906">
    <property type="entry name" value="MetI-like_sf"/>
</dbReference>
<comment type="subcellular location">
    <subcellularLocation>
        <location evidence="1 7">Cell membrane</location>
        <topology evidence="1 7">Multi-pass membrane protein</topology>
    </subcellularLocation>
</comment>
<keyword evidence="10" id="KW-1185">Reference proteome</keyword>
<evidence type="ECO:0000256" key="6">
    <source>
        <dbReference type="ARBA" id="ARBA00023136"/>
    </source>
</evidence>
<comment type="caution">
    <text evidence="9">The sequence shown here is derived from an EMBL/GenBank/DDBJ whole genome shotgun (WGS) entry which is preliminary data.</text>
</comment>
<keyword evidence="6 7" id="KW-0472">Membrane</keyword>
<evidence type="ECO:0000313" key="10">
    <source>
        <dbReference type="Proteomes" id="UP001614394"/>
    </source>
</evidence>
<keyword evidence="2 7" id="KW-0813">Transport</keyword>
<dbReference type="EMBL" id="JBITYG010000016">
    <property type="protein sequence ID" value="MFI9106128.1"/>
    <property type="molecule type" value="Genomic_DNA"/>
</dbReference>
<feature type="domain" description="ABC transmembrane type-1" evidence="8">
    <location>
        <begin position="117"/>
        <end position="319"/>
    </location>
</feature>
<dbReference type="InterPro" id="IPR000515">
    <property type="entry name" value="MetI-like"/>
</dbReference>
<feature type="transmembrane region" description="Helical" evidence="7">
    <location>
        <begin position="119"/>
        <end position="141"/>
    </location>
</feature>
<comment type="similarity">
    <text evidence="7">Belongs to the binding-protein-dependent transport system permease family.</text>
</comment>
<keyword evidence="4 7" id="KW-0812">Transmembrane</keyword>
<feature type="transmembrane region" description="Helical" evidence="7">
    <location>
        <begin position="30"/>
        <end position="51"/>
    </location>
</feature>
<dbReference type="PANTHER" id="PTHR43163:SF3">
    <property type="entry name" value="PEPTIDE ABC TRANSPORTER PERMEASE PROTEIN"/>
    <property type="match status" value="1"/>
</dbReference>
<dbReference type="PANTHER" id="PTHR43163">
    <property type="entry name" value="DIPEPTIDE TRANSPORT SYSTEM PERMEASE PROTEIN DPPB-RELATED"/>
    <property type="match status" value="1"/>
</dbReference>
<dbReference type="Pfam" id="PF19300">
    <property type="entry name" value="BPD_transp_1_N"/>
    <property type="match status" value="1"/>
</dbReference>
<organism evidence="9 10">
    <name type="scientific">Streptomyces fildesensis</name>
    <dbReference type="NCBI Taxonomy" id="375757"/>
    <lineage>
        <taxon>Bacteria</taxon>
        <taxon>Bacillati</taxon>
        <taxon>Actinomycetota</taxon>
        <taxon>Actinomycetes</taxon>
        <taxon>Kitasatosporales</taxon>
        <taxon>Streptomycetaceae</taxon>
        <taxon>Streptomyces</taxon>
    </lineage>
</organism>
<reference evidence="9 10" key="1">
    <citation type="submission" date="2024-10" db="EMBL/GenBank/DDBJ databases">
        <title>The Natural Products Discovery Center: Release of the First 8490 Sequenced Strains for Exploring Actinobacteria Biosynthetic Diversity.</title>
        <authorList>
            <person name="Kalkreuter E."/>
            <person name="Kautsar S.A."/>
            <person name="Yang D."/>
            <person name="Bader C.D."/>
            <person name="Teijaro C.N."/>
            <person name="Fluegel L."/>
            <person name="Davis C.M."/>
            <person name="Simpson J.R."/>
            <person name="Lauterbach L."/>
            <person name="Steele A.D."/>
            <person name="Gui C."/>
            <person name="Meng S."/>
            <person name="Li G."/>
            <person name="Viehrig K."/>
            <person name="Ye F."/>
            <person name="Su P."/>
            <person name="Kiefer A.F."/>
            <person name="Nichols A."/>
            <person name="Cepeda A.J."/>
            <person name="Yan W."/>
            <person name="Fan B."/>
            <person name="Jiang Y."/>
            <person name="Adhikari A."/>
            <person name="Zheng C.-J."/>
            <person name="Schuster L."/>
            <person name="Cowan T.M."/>
            <person name="Smanski M.J."/>
            <person name="Chevrette M.G."/>
            <person name="De Carvalho L.P.S."/>
            <person name="Shen B."/>
        </authorList>
    </citation>
    <scope>NUCLEOTIDE SEQUENCE [LARGE SCALE GENOMIC DNA]</scope>
    <source>
        <strain evidence="9 10">NPDC053399</strain>
    </source>
</reference>
<feature type="transmembrane region" description="Helical" evidence="7">
    <location>
        <begin position="197"/>
        <end position="219"/>
    </location>
</feature>
<evidence type="ECO:0000256" key="5">
    <source>
        <dbReference type="ARBA" id="ARBA00022989"/>
    </source>
</evidence>
<dbReference type="CDD" id="cd06261">
    <property type="entry name" value="TM_PBP2"/>
    <property type="match status" value="1"/>
</dbReference>
<dbReference type="SUPFAM" id="SSF161098">
    <property type="entry name" value="MetI-like"/>
    <property type="match status" value="1"/>
</dbReference>
<evidence type="ECO:0000259" key="8">
    <source>
        <dbReference type="PROSITE" id="PS50928"/>
    </source>
</evidence>
<evidence type="ECO:0000256" key="3">
    <source>
        <dbReference type="ARBA" id="ARBA00022475"/>
    </source>
</evidence>
<gene>
    <name evidence="9" type="ORF">ACIGXA_37050</name>
</gene>
<dbReference type="PROSITE" id="PS50928">
    <property type="entry name" value="ABC_TM1"/>
    <property type="match status" value="1"/>
</dbReference>
<protein>
    <submittedName>
        <fullName evidence="9">ABC transporter permease</fullName>
    </submittedName>
</protein>
<evidence type="ECO:0000313" key="9">
    <source>
        <dbReference type="EMBL" id="MFI9106128.1"/>
    </source>
</evidence>
<dbReference type="InterPro" id="IPR045621">
    <property type="entry name" value="BPD_transp_1_N"/>
</dbReference>
<feature type="transmembrane region" description="Helical" evidence="7">
    <location>
        <begin position="254"/>
        <end position="280"/>
    </location>
</feature>
<dbReference type="Pfam" id="PF00528">
    <property type="entry name" value="BPD_transp_1"/>
    <property type="match status" value="1"/>
</dbReference>
<evidence type="ECO:0000256" key="7">
    <source>
        <dbReference type="RuleBase" id="RU363032"/>
    </source>
</evidence>
<accession>A0ABW8CJ56</accession>
<feature type="transmembrane region" description="Helical" evidence="7">
    <location>
        <begin position="153"/>
        <end position="177"/>
    </location>
</feature>
<sequence length="338" mass="35940">MTAALATTAVDGARRAGRFGALAVSTLRRLLTMAVTLLVTSFVVFSSLYLAPGDPVSFLVRGRSPSPQEIAAIREQYGFNDPFPERYWHWLQGVLQGDLGRSYLFHQSVDQVLWSRLPASMLLVGTAALMIAVVGVGAGIVGALRRGTRTDTAVLLMVTVGAAVPSFVAAIMLRSVLGVRLGWFPTIGNGTGLLDRMHHVVLPAIALSVTFMALVTRVTRSAMLDELRREHVEVALSRGMSKSSVVRRHVLRNALGPIVTVSGLLVSGMLVSTAIVETAFGMSGVGSLLVQAVNEMDFQVVQAIVLLVVAAFVVVNTLVDLVYPLIDPRVAAAAGSAR</sequence>
<keyword evidence="3" id="KW-1003">Cell membrane</keyword>
<keyword evidence="5 7" id="KW-1133">Transmembrane helix</keyword>
<evidence type="ECO:0000256" key="2">
    <source>
        <dbReference type="ARBA" id="ARBA00022448"/>
    </source>
</evidence>
<evidence type="ECO:0000256" key="4">
    <source>
        <dbReference type="ARBA" id="ARBA00022692"/>
    </source>
</evidence>
<dbReference type="Gene3D" id="1.10.3720.10">
    <property type="entry name" value="MetI-like"/>
    <property type="match status" value="1"/>
</dbReference>
<evidence type="ECO:0000256" key="1">
    <source>
        <dbReference type="ARBA" id="ARBA00004651"/>
    </source>
</evidence>
<dbReference type="RefSeq" id="WP_399657356.1">
    <property type="nucleotide sequence ID" value="NZ_JBITYG010000016.1"/>
</dbReference>
<feature type="transmembrane region" description="Helical" evidence="7">
    <location>
        <begin position="300"/>
        <end position="319"/>
    </location>
</feature>
<dbReference type="Proteomes" id="UP001614394">
    <property type="component" value="Unassembled WGS sequence"/>
</dbReference>
<proteinExistence type="inferred from homology"/>
<name>A0ABW8CJ56_9ACTN</name>